<sequence>MVKLENAMSEGVHRRKGRYACPGPSEEFRLRARESVKQDYKRDRLVGWTANEEVRGSTEKSHDQEYMHKVIMVMSVGKWVFPLF</sequence>
<organism evidence="1 2">
    <name type="scientific">Vigna unguiculata</name>
    <name type="common">Cowpea</name>
    <dbReference type="NCBI Taxonomy" id="3917"/>
    <lineage>
        <taxon>Eukaryota</taxon>
        <taxon>Viridiplantae</taxon>
        <taxon>Streptophyta</taxon>
        <taxon>Embryophyta</taxon>
        <taxon>Tracheophyta</taxon>
        <taxon>Spermatophyta</taxon>
        <taxon>Magnoliopsida</taxon>
        <taxon>eudicotyledons</taxon>
        <taxon>Gunneridae</taxon>
        <taxon>Pentapetalae</taxon>
        <taxon>rosids</taxon>
        <taxon>fabids</taxon>
        <taxon>Fabales</taxon>
        <taxon>Fabaceae</taxon>
        <taxon>Papilionoideae</taxon>
        <taxon>50 kb inversion clade</taxon>
        <taxon>NPAAA clade</taxon>
        <taxon>indigoferoid/millettioid clade</taxon>
        <taxon>Phaseoleae</taxon>
        <taxon>Vigna</taxon>
    </lineage>
</organism>
<proteinExistence type="predicted"/>
<name>A0A4D6LF86_VIGUN</name>
<dbReference type="AlphaFoldDB" id="A0A4D6LF86"/>
<reference evidence="1 2" key="1">
    <citation type="submission" date="2019-04" db="EMBL/GenBank/DDBJ databases">
        <title>An improved genome assembly and genetic linkage map for asparagus bean, Vigna unguiculata ssp. sesquipedialis.</title>
        <authorList>
            <person name="Xia Q."/>
            <person name="Zhang R."/>
            <person name="Dong Y."/>
        </authorList>
    </citation>
    <scope>NUCLEOTIDE SEQUENCE [LARGE SCALE GENOMIC DNA]</scope>
    <source>
        <tissue evidence="1">Leaf</tissue>
    </source>
</reference>
<gene>
    <name evidence="1" type="ORF">DEO72_LG3g1536</name>
</gene>
<dbReference type="EMBL" id="CP039347">
    <property type="protein sequence ID" value="QCD87005.1"/>
    <property type="molecule type" value="Genomic_DNA"/>
</dbReference>
<evidence type="ECO:0000313" key="2">
    <source>
        <dbReference type="Proteomes" id="UP000501690"/>
    </source>
</evidence>
<dbReference type="Proteomes" id="UP000501690">
    <property type="component" value="Linkage Group LG3"/>
</dbReference>
<evidence type="ECO:0000313" key="1">
    <source>
        <dbReference type="EMBL" id="QCD87005.1"/>
    </source>
</evidence>
<protein>
    <submittedName>
        <fullName evidence="1">Uncharacterized protein</fullName>
    </submittedName>
</protein>
<keyword evidence="2" id="KW-1185">Reference proteome</keyword>
<accession>A0A4D6LF86</accession>